<evidence type="ECO:0000256" key="2">
    <source>
        <dbReference type="ARBA" id="ARBA00022982"/>
    </source>
</evidence>
<feature type="domain" description="Thioredoxin" evidence="7">
    <location>
        <begin position="1"/>
        <end position="108"/>
    </location>
</feature>
<evidence type="ECO:0000256" key="3">
    <source>
        <dbReference type="ARBA" id="ARBA00023157"/>
    </source>
</evidence>
<evidence type="ECO:0000313" key="8">
    <source>
        <dbReference type="EMBL" id="SPC34544.1"/>
    </source>
</evidence>
<dbReference type="CDD" id="cd02947">
    <property type="entry name" value="TRX_family"/>
    <property type="match status" value="1"/>
</dbReference>
<dbReference type="Gene3D" id="3.40.30.10">
    <property type="entry name" value="Glutaredoxin"/>
    <property type="match status" value="1"/>
</dbReference>
<dbReference type="Pfam" id="PF00085">
    <property type="entry name" value="Thioredoxin"/>
    <property type="match status" value="1"/>
</dbReference>
<dbReference type="SUPFAM" id="SSF52833">
    <property type="entry name" value="Thioredoxin-like"/>
    <property type="match status" value="1"/>
</dbReference>
<dbReference type="PIRSF" id="PIRSF000077">
    <property type="entry name" value="Thioredoxin"/>
    <property type="match status" value="1"/>
</dbReference>
<feature type="disulfide bond" description="Redox-active" evidence="6">
    <location>
        <begin position="32"/>
        <end position="35"/>
    </location>
</feature>
<feature type="site" description="Contributes to redox potential value" evidence="5">
    <location>
        <position position="33"/>
    </location>
</feature>
<dbReference type="PRINTS" id="PR00421">
    <property type="entry name" value="THIOREDOXIN"/>
</dbReference>
<evidence type="ECO:0000256" key="5">
    <source>
        <dbReference type="PIRSR" id="PIRSR000077-1"/>
    </source>
</evidence>
<dbReference type="NCBIfam" id="TIGR01068">
    <property type="entry name" value="thioredoxin"/>
    <property type="match status" value="1"/>
</dbReference>
<dbReference type="EMBL" id="LT981265">
    <property type="protein sequence ID" value="SPC34544.1"/>
    <property type="molecule type" value="Genomic_DNA"/>
</dbReference>
<feature type="site" description="Contributes to redox potential value" evidence="5">
    <location>
        <position position="34"/>
    </location>
</feature>
<keyword evidence="9" id="KW-1185">Reference proteome</keyword>
<dbReference type="KEGG" id="ncv:NCAV_1378"/>
<dbReference type="GeneID" id="41595377"/>
<proteinExistence type="predicted"/>
<gene>
    <name evidence="8" type="primary">trxA</name>
    <name evidence="8" type="ORF">NCAV_1378</name>
</gene>
<dbReference type="FunFam" id="3.40.30.10:FF:000001">
    <property type="entry name" value="Thioredoxin"/>
    <property type="match status" value="1"/>
</dbReference>
<feature type="active site" description="Nucleophile" evidence="5">
    <location>
        <position position="32"/>
    </location>
</feature>
<dbReference type="InterPro" id="IPR017937">
    <property type="entry name" value="Thioredoxin_CS"/>
</dbReference>
<name>A0A2K5ASG5_9ARCH</name>
<dbReference type="InterPro" id="IPR036249">
    <property type="entry name" value="Thioredoxin-like_sf"/>
</dbReference>
<keyword evidence="3 6" id="KW-1015">Disulfide bond</keyword>
<reference evidence="9" key="1">
    <citation type="submission" date="2018-01" db="EMBL/GenBank/DDBJ databases">
        <authorList>
            <person name="Kerou L M."/>
        </authorList>
    </citation>
    <scope>NUCLEOTIDE SEQUENCE [LARGE SCALE GENOMIC DNA]</scope>
    <source>
        <strain evidence="9">SCU2</strain>
    </source>
</reference>
<evidence type="ECO:0000256" key="6">
    <source>
        <dbReference type="PIRSR" id="PIRSR000077-4"/>
    </source>
</evidence>
<dbReference type="GO" id="GO:0015035">
    <property type="term" value="F:protein-disulfide reductase activity"/>
    <property type="evidence" value="ECO:0007669"/>
    <property type="project" value="InterPro"/>
</dbReference>
<dbReference type="PANTHER" id="PTHR45663:SF11">
    <property type="entry name" value="GEO12009P1"/>
    <property type="match status" value="1"/>
</dbReference>
<keyword evidence="2" id="KW-0249">Electron transport</keyword>
<sequence>MTKVQKTSIESWEKDVLKSNIPVLVDFWADWCGPCRMVAPVLEELAGEYDGRVRFLKLNVDENQDVAREYEIYSIPTLLLFKNGQVVGQHIGAAPKDVIRRFIEESLRS</sequence>
<evidence type="ECO:0000259" key="7">
    <source>
        <dbReference type="PROSITE" id="PS51352"/>
    </source>
</evidence>
<dbReference type="GO" id="GO:0005737">
    <property type="term" value="C:cytoplasm"/>
    <property type="evidence" value="ECO:0007669"/>
    <property type="project" value="TreeGrafter"/>
</dbReference>
<dbReference type="AlphaFoldDB" id="A0A2K5ASG5"/>
<feature type="active site" description="Nucleophile" evidence="5">
    <location>
        <position position="35"/>
    </location>
</feature>
<keyword evidence="1" id="KW-0813">Transport</keyword>
<accession>A0A2K5ASG5</accession>
<evidence type="ECO:0000256" key="4">
    <source>
        <dbReference type="ARBA" id="ARBA00023284"/>
    </source>
</evidence>
<evidence type="ECO:0000313" key="9">
    <source>
        <dbReference type="Proteomes" id="UP000236248"/>
    </source>
</evidence>
<protein>
    <submittedName>
        <fullName evidence="8">Thioredoxin</fullName>
    </submittedName>
</protein>
<organism evidence="8 9">
    <name type="scientific">Candidatus Nitrosocaldus cavascurensis</name>
    <dbReference type="NCBI Taxonomy" id="2058097"/>
    <lineage>
        <taxon>Archaea</taxon>
        <taxon>Nitrososphaerota</taxon>
        <taxon>Nitrososphaeria</taxon>
        <taxon>Candidatus Nitrosocaldales</taxon>
        <taxon>Candidatus Nitrosocaldaceae</taxon>
        <taxon>Candidatus Nitrosocaldus</taxon>
    </lineage>
</organism>
<dbReference type="PROSITE" id="PS51352">
    <property type="entry name" value="THIOREDOXIN_2"/>
    <property type="match status" value="1"/>
</dbReference>
<dbReference type="RefSeq" id="WP_103286819.1">
    <property type="nucleotide sequence ID" value="NZ_LT981265.1"/>
</dbReference>
<feature type="site" description="Deprotonates C-terminal active site Cys" evidence="5">
    <location>
        <position position="26"/>
    </location>
</feature>
<keyword evidence="4 6" id="KW-0676">Redox-active center</keyword>
<dbReference type="PANTHER" id="PTHR45663">
    <property type="entry name" value="GEO12009P1"/>
    <property type="match status" value="1"/>
</dbReference>
<dbReference type="InterPro" id="IPR013766">
    <property type="entry name" value="Thioredoxin_domain"/>
</dbReference>
<dbReference type="PROSITE" id="PS00194">
    <property type="entry name" value="THIOREDOXIN_1"/>
    <property type="match status" value="1"/>
</dbReference>
<evidence type="ECO:0000256" key="1">
    <source>
        <dbReference type="ARBA" id="ARBA00022448"/>
    </source>
</evidence>
<dbReference type="Proteomes" id="UP000236248">
    <property type="component" value="Chromosome NCAV"/>
</dbReference>
<dbReference type="InterPro" id="IPR005746">
    <property type="entry name" value="Thioredoxin"/>
</dbReference>